<name>A0A0V0GNR5_SOLCH</name>
<proteinExistence type="predicted"/>
<protein>
    <submittedName>
        <fullName evidence="2">Putative ovule protein</fullName>
    </submittedName>
</protein>
<evidence type="ECO:0000313" key="2">
    <source>
        <dbReference type="EMBL" id="JAP08923.1"/>
    </source>
</evidence>
<dbReference type="AlphaFoldDB" id="A0A0V0GNR5"/>
<organism evidence="2">
    <name type="scientific">Solanum chacoense</name>
    <name type="common">Chaco potato</name>
    <dbReference type="NCBI Taxonomy" id="4108"/>
    <lineage>
        <taxon>Eukaryota</taxon>
        <taxon>Viridiplantae</taxon>
        <taxon>Streptophyta</taxon>
        <taxon>Embryophyta</taxon>
        <taxon>Tracheophyta</taxon>
        <taxon>Spermatophyta</taxon>
        <taxon>Magnoliopsida</taxon>
        <taxon>eudicotyledons</taxon>
        <taxon>Gunneridae</taxon>
        <taxon>Pentapetalae</taxon>
        <taxon>asterids</taxon>
        <taxon>lamiids</taxon>
        <taxon>Solanales</taxon>
        <taxon>Solanaceae</taxon>
        <taxon>Solanoideae</taxon>
        <taxon>Solaneae</taxon>
        <taxon>Solanum</taxon>
    </lineage>
</organism>
<accession>A0A0V0GNR5</accession>
<reference evidence="2" key="1">
    <citation type="submission" date="2015-12" db="EMBL/GenBank/DDBJ databases">
        <title>Gene expression during late stages of embryo sac development: a critical building block for successful pollen-pistil interactions.</title>
        <authorList>
            <person name="Liu Y."/>
            <person name="Joly V."/>
            <person name="Sabar M."/>
            <person name="Matton D.P."/>
        </authorList>
    </citation>
    <scope>NUCLEOTIDE SEQUENCE</scope>
</reference>
<dbReference type="EMBL" id="GEDG01036024">
    <property type="protein sequence ID" value="JAP08923.1"/>
    <property type="molecule type" value="Transcribed_RNA"/>
</dbReference>
<feature type="region of interest" description="Disordered" evidence="1">
    <location>
        <begin position="16"/>
        <end position="45"/>
    </location>
</feature>
<evidence type="ECO:0000256" key="1">
    <source>
        <dbReference type="SAM" id="MobiDB-lite"/>
    </source>
</evidence>
<sequence>MLQLQLSHQVFPSLSAMHSHPSVPRERRYWKTGSHSSIGSGDLQDHNMVGQAHLARRKLF</sequence>